<keyword evidence="2" id="KW-1185">Reference proteome</keyword>
<dbReference type="Proteomes" id="UP000008694">
    <property type="component" value="Unassembled WGS sequence"/>
</dbReference>
<gene>
    <name evidence="1" type="ORF">ARALYDRAFT_894363</name>
</gene>
<proteinExistence type="predicted"/>
<evidence type="ECO:0000313" key="1">
    <source>
        <dbReference type="EMBL" id="EFH64796.1"/>
    </source>
</evidence>
<reference evidence="2" key="1">
    <citation type="journal article" date="2011" name="Nat. Genet.">
        <title>The Arabidopsis lyrata genome sequence and the basis of rapid genome size change.</title>
        <authorList>
            <person name="Hu T.T."/>
            <person name="Pattyn P."/>
            <person name="Bakker E.G."/>
            <person name="Cao J."/>
            <person name="Cheng J.-F."/>
            <person name="Clark R.M."/>
            <person name="Fahlgren N."/>
            <person name="Fawcett J.A."/>
            <person name="Grimwood J."/>
            <person name="Gundlach H."/>
            <person name="Haberer G."/>
            <person name="Hollister J.D."/>
            <person name="Ossowski S."/>
            <person name="Ottilar R.P."/>
            <person name="Salamov A.A."/>
            <person name="Schneeberger K."/>
            <person name="Spannagl M."/>
            <person name="Wang X."/>
            <person name="Yang L."/>
            <person name="Nasrallah M.E."/>
            <person name="Bergelson J."/>
            <person name="Carrington J.C."/>
            <person name="Gaut B.S."/>
            <person name="Schmutz J."/>
            <person name="Mayer K.F.X."/>
            <person name="Van de Peer Y."/>
            <person name="Grigoriev I.V."/>
            <person name="Nordborg M."/>
            <person name="Weigel D."/>
            <person name="Guo Y.-L."/>
        </authorList>
    </citation>
    <scope>NUCLEOTIDE SEQUENCE [LARGE SCALE GENOMIC DNA]</scope>
    <source>
        <strain evidence="2">cv. MN47</strain>
    </source>
</reference>
<evidence type="ECO:0000313" key="2">
    <source>
        <dbReference type="Proteomes" id="UP000008694"/>
    </source>
</evidence>
<name>D7KUC4_ARALL</name>
<protein>
    <submittedName>
        <fullName evidence="1">Uncharacterized protein</fullName>
    </submittedName>
</protein>
<dbReference type="AlphaFoldDB" id="D7KUC4"/>
<dbReference type="HOGENOM" id="CLU_506585_0_0_1"/>
<dbReference type="EMBL" id="GL348714">
    <property type="protein sequence ID" value="EFH64796.1"/>
    <property type="molecule type" value="Genomic_DNA"/>
</dbReference>
<organism evidence="2">
    <name type="scientific">Arabidopsis lyrata subsp. lyrata</name>
    <name type="common">Lyre-leaved rock-cress</name>
    <dbReference type="NCBI Taxonomy" id="81972"/>
    <lineage>
        <taxon>Eukaryota</taxon>
        <taxon>Viridiplantae</taxon>
        <taxon>Streptophyta</taxon>
        <taxon>Embryophyta</taxon>
        <taxon>Tracheophyta</taxon>
        <taxon>Spermatophyta</taxon>
        <taxon>Magnoliopsida</taxon>
        <taxon>eudicotyledons</taxon>
        <taxon>Gunneridae</taxon>
        <taxon>Pentapetalae</taxon>
        <taxon>rosids</taxon>
        <taxon>malvids</taxon>
        <taxon>Brassicales</taxon>
        <taxon>Brassicaceae</taxon>
        <taxon>Camelineae</taxon>
        <taxon>Arabidopsis</taxon>
    </lineage>
</organism>
<dbReference type="Gramene" id="scaffold_201437.1">
    <property type="protein sequence ID" value="scaffold_201437.1"/>
    <property type="gene ID" value="scaffold_201437.1"/>
</dbReference>
<dbReference type="PANTHER" id="PTHR36807">
    <property type="entry name" value="PHOSPHOGLYCOLATE PHOSPHATASE"/>
    <property type="match status" value="1"/>
</dbReference>
<accession>D7KUC4</accession>
<sequence length="538" mass="60322">MAWTCCFSIIVHSAARNQRNPFGSWATSPSGERIFLGESLLASVLLAWHASLAGDQVFSLFKTPVPDVGTSESSASILKGMHGLVIMGAVFVENTDPDKNLPRDEQGITPLLLKIRKSGKEDRFAEFLYFHCVVAAPFVFPYRMGIMAIRGTQPKLLPFCGRRFSNRRLQFIARNDSVNCHPTCSFGAGSTDLTYSATISLGLIICPFMLDQFYWAEKMSWLGVAPQPLKRYHLLLEETNDENIMEAWISDVVEKREFAGKKAKLAAAELAKLSRRIFDSPAGNPFSMSYIAAKVEATLSVINVHFSPSIFEGIMSVIECLDTQDHGDRNAPIDPVPIFRFTVDTNLVLFRLHVNLENEGENSTVLVLSIQQLDLWYSLTKVEEWSVRVKTLEIKACSSKDADGHILCSSGNLLKSYSAYGQGMDAHNIRGLILSGNMSTKVQIRDVSLLISDGRWGCSGLLLEVLMRNFLLQANLTAKKEESLVSCDLEVNYKICTRALYQWLHQNMEAVVLMYDDRFDLYILQTQVINNVHVIFRF</sequence>
<dbReference type="STRING" id="81972.D7KUC4"/>
<dbReference type="PANTHER" id="PTHR36807:SF2">
    <property type="entry name" value="PHOSPHOGLYCOLATE PHOSPHATASE"/>
    <property type="match status" value="1"/>
</dbReference>